<evidence type="ECO:0000256" key="5">
    <source>
        <dbReference type="ARBA" id="ARBA00022692"/>
    </source>
</evidence>
<dbReference type="InterPro" id="IPR039426">
    <property type="entry name" value="TonB-dep_rcpt-like"/>
</dbReference>
<dbReference type="Pfam" id="PF00593">
    <property type="entry name" value="TonB_dep_Rec_b-barrel"/>
    <property type="match status" value="1"/>
</dbReference>
<dbReference type="Pfam" id="PF13715">
    <property type="entry name" value="CarbopepD_reg_2"/>
    <property type="match status" value="1"/>
</dbReference>
<dbReference type="NCBIfam" id="TIGR04056">
    <property type="entry name" value="OMP_RagA_SusC"/>
    <property type="match status" value="1"/>
</dbReference>
<dbReference type="EMBL" id="QAOQ01000003">
    <property type="protein sequence ID" value="PTQ97906.1"/>
    <property type="molecule type" value="Genomic_DNA"/>
</dbReference>
<keyword evidence="7 11" id="KW-0798">TonB box</keyword>
<evidence type="ECO:0000256" key="10">
    <source>
        <dbReference type="PROSITE-ProRule" id="PRU01360"/>
    </source>
</evidence>
<comment type="caution">
    <text evidence="14">The sequence shown here is derived from an EMBL/GenBank/DDBJ whole genome shotgun (WGS) entry which is preliminary data.</text>
</comment>
<dbReference type="InterPro" id="IPR023996">
    <property type="entry name" value="TonB-dep_OMP_SusC/RagA"/>
</dbReference>
<dbReference type="InterPro" id="IPR023997">
    <property type="entry name" value="TonB-dep_OMP_SusC/RagA_CS"/>
</dbReference>
<dbReference type="InterPro" id="IPR011662">
    <property type="entry name" value="Secretin/TonB_short_N"/>
</dbReference>
<dbReference type="Gene3D" id="3.55.50.30">
    <property type="match status" value="1"/>
</dbReference>
<proteinExistence type="inferred from homology"/>
<keyword evidence="4" id="KW-0406">Ion transport</keyword>
<dbReference type="InterPro" id="IPR008969">
    <property type="entry name" value="CarboxyPept-like_regulatory"/>
</dbReference>
<comment type="similarity">
    <text evidence="10 11">Belongs to the TonB-dependent receptor family.</text>
</comment>
<evidence type="ECO:0000256" key="11">
    <source>
        <dbReference type="RuleBase" id="RU003357"/>
    </source>
</evidence>
<keyword evidence="9 10" id="KW-0998">Cell outer membrane</keyword>
<evidence type="ECO:0000256" key="2">
    <source>
        <dbReference type="ARBA" id="ARBA00022448"/>
    </source>
</evidence>
<keyword evidence="2 10" id="KW-0813">Transport</keyword>
<keyword evidence="6" id="KW-0408">Iron</keyword>
<keyword evidence="12" id="KW-0732">Signal</keyword>
<evidence type="ECO:0000256" key="6">
    <source>
        <dbReference type="ARBA" id="ARBA00023004"/>
    </source>
</evidence>
<name>A0A2T5JAM1_9SPHI</name>
<dbReference type="AlphaFoldDB" id="A0A2T5JAM1"/>
<comment type="subcellular location">
    <subcellularLocation>
        <location evidence="1 10">Cell outer membrane</location>
        <topology evidence="1 10">Multi-pass membrane protein</topology>
    </subcellularLocation>
</comment>
<keyword evidence="4" id="KW-0410">Iron transport</keyword>
<organism evidence="14 15">
    <name type="scientific">Mucilaginibacter yixingensis</name>
    <dbReference type="NCBI Taxonomy" id="1295612"/>
    <lineage>
        <taxon>Bacteria</taxon>
        <taxon>Pseudomonadati</taxon>
        <taxon>Bacteroidota</taxon>
        <taxon>Sphingobacteriia</taxon>
        <taxon>Sphingobacteriales</taxon>
        <taxon>Sphingobacteriaceae</taxon>
        <taxon>Mucilaginibacter</taxon>
    </lineage>
</organism>
<accession>A0A2T5JAM1</accession>
<evidence type="ECO:0000256" key="9">
    <source>
        <dbReference type="ARBA" id="ARBA00023237"/>
    </source>
</evidence>
<keyword evidence="8 10" id="KW-0472">Membrane</keyword>
<dbReference type="GO" id="GO:0006826">
    <property type="term" value="P:iron ion transport"/>
    <property type="evidence" value="ECO:0007669"/>
    <property type="project" value="UniProtKB-KW"/>
</dbReference>
<dbReference type="NCBIfam" id="TIGR04057">
    <property type="entry name" value="SusC_RagA_signa"/>
    <property type="match status" value="1"/>
</dbReference>
<evidence type="ECO:0000256" key="12">
    <source>
        <dbReference type="SAM" id="SignalP"/>
    </source>
</evidence>
<feature type="chain" id="PRO_5015691585" evidence="12">
    <location>
        <begin position="22"/>
        <end position="1069"/>
    </location>
</feature>
<keyword evidence="3 10" id="KW-1134">Transmembrane beta strand</keyword>
<evidence type="ECO:0000256" key="7">
    <source>
        <dbReference type="ARBA" id="ARBA00023077"/>
    </source>
</evidence>
<keyword evidence="5 10" id="KW-0812">Transmembrane</keyword>
<feature type="signal peptide" evidence="12">
    <location>
        <begin position="1"/>
        <end position="21"/>
    </location>
</feature>
<dbReference type="SMART" id="SM00965">
    <property type="entry name" value="STN"/>
    <property type="match status" value="1"/>
</dbReference>
<dbReference type="InterPro" id="IPR036942">
    <property type="entry name" value="Beta-barrel_TonB_sf"/>
</dbReference>
<evidence type="ECO:0000313" key="14">
    <source>
        <dbReference type="EMBL" id="PTQ97906.1"/>
    </source>
</evidence>
<dbReference type="RefSeq" id="WP_170113578.1">
    <property type="nucleotide sequence ID" value="NZ_CP160205.1"/>
</dbReference>
<dbReference type="GO" id="GO:0009279">
    <property type="term" value="C:cell outer membrane"/>
    <property type="evidence" value="ECO:0007669"/>
    <property type="project" value="UniProtKB-SubCell"/>
</dbReference>
<dbReference type="Pfam" id="PF07660">
    <property type="entry name" value="STN"/>
    <property type="match status" value="1"/>
</dbReference>
<dbReference type="Gene3D" id="2.170.130.10">
    <property type="entry name" value="TonB-dependent receptor, plug domain"/>
    <property type="match status" value="1"/>
</dbReference>
<evidence type="ECO:0000256" key="1">
    <source>
        <dbReference type="ARBA" id="ARBA00004571"/>
    </source>
</evidence>
<dbReference type="InterPro" id="IPR000531">
    <property type="entry name" value="Beta-barrel_TonB"/>
</dbReference>
<protein>
    <submittedName>
        <fullName evidence="14">TonB-linked SusC/RagA family outer membrane protein</fullName>
    </submittedName>
</protein>
<evidence type="ECO:0000256" key="3">
    <source>
        <dbReference type="ARBA" id="ARBA00022452"/>
    </source>
</evidence>
<dbReference type="Proteomes" id="UP000244168">
    <property type="component" value="Unassembled WGS sequence"/>
</dbReference>
<evidence type="ECO:0000256" key="8">
    <source>
        <dbReference type="ARBA" id="ARBA00023136"/>
    </source>
</evidence>
<dbReference type="SUPFAM" id="SSF49464">
    <property type="entry name" value="Carboxypeptidase regulatory domain-like"/>
    <property type="match status" value="1"/>
</dbReference>
<feature type="domain" description="Secretin/TonB short N-terminal" evidence="13">
    <location>
        <begin position="46"/>
        <end position="97"/>
    </location>
</feature>
<evidence type="ECO:0000256" key="4">
    <source>
        <dbReference type="ARBA" id="ARBA00022496"/>
    </source>
</evidence>
<dbReference type="Gene3D" id="2.40.170.20">
    <property type="entry name" value="TonB-dependent receptor, beta-barrel domain"/>
    <property type="match status" value="1"/>
</dbReference>
<sequence length="1069" mass="117916">MKLTFVLLVTAFLQISLAGRAQNVTYTAKSAPLSQVMAEIQNQTGYHFLYTDQMLADAHAVDLNIKNQPLHEALRLCFEGQPLTYSVKNKTIILQHKEVAAPVLPALKEVKITGVVTDETNQPLPAVTVKLVGGGAVTQTDVQGRFSIMVPDVNSVIEFSSIGFATQQLKAGGATLNVQMRATLNSLSEVVVIGYGAQRKGDVTSAVATVKSENFVSGPVTDAGELLKGKVAGLSISNPSGDPNAQSQILLRGTNTINGANTGVLVIIDGVPGDLLTVAPEDIAEVSVLKDGSSAAIYGVRGSNGVIIITTKHATGNNNNRVDYSGNVSTSELTRVPKLLTAQDYRDQIAAGTRSSSYDLGSNTNWIDAISKNHPVSTTQNLTFNGGNAQTNYLASFNYRFLNGVFQQSNHKQVTGRVDINHTMLDGKLKFNFGLTQTNFSDIPFSTYDYRQALIMNPTAPVIEPNGSYYQEPTNFQYQNPVSDLYNSSQPQNSFRNKYNTTVTVLPVEGLRISATGSYTKSGYQNLYYANTQNISTLRDNQNGVANIATGQTVERFLNASAEYTRGFGEHHVSLLAGYEYQDYDNFNSYIANHNFPTDVFGYNQIQLGAAQKDGQDVISSGRTQTNLISYFARATYNYMDKYLLLASLRIDGASQLYGASEPYGKFPSIQAGWRISKENFMKDQHLFDDLKLRAGYGVTGNQPSAGFLAVGLLKYDTYILYNGQWIQTLVPAQNANPSLRWEEKHETNLGLDFSLLKGLVTGSVDVYDRKISGLLYSYNVPSPPNLYPTTMANVGTMENKGLEAAVNIRPIKTRNFSWTSTFTFSTNSNKLISLSNDLYQATVPYFTTGGTQDPIQTFTNIVQVGHNIGDFYGFKVTGVSPDGYWIYQEPDGTSVPYNKFNHSFNDKQVIGNGLPKYYGGWNNSISYKNWDFSVTMRGAFDYQVLNFQRMYYENPGIINYNRLKSAYDKVFGTAVLNKNVPLEFNSYYVENGDFWKVDNINLGYTFRNVKSKYIHNPRVAFSTLNTFIITGYKGIDPEVDRGGLAPGNDPRDTYPSQRTFTLSFSASF</sequence>
<dbReference type="Gene3D" id="2.60.40.1120">
    <property type="entry name" value="Carboxypeptidase-like, regulatory domain"/>
    <property type="match status" value="1"/>
</dbReference>
<dbReference type="SUPFAM" id="SSF56935">
    <property type="entry name" value="Porins"/>
    <property type="match status" value="1"/>
</dbReference>
<evidence type="ECO:0000313" key="15">
    <source>
        <dbReference type="Proteomes" id="UP000244168"/>
    </source>
</evidence>
<dbReference type="Pfam" id="PF07715">
    <property type="entry name" value="Plug"/>
    <property type="match status" value="1"/>
</dbReference>
<gene>
    <name evidence="14" type="ORF">C8P68_10365</name>
</gene>
<dbReference type="PROSITE" id="PS52016">
    <property type="entry name" value="TONB_DEPENDENT_REC_3"/>
    <property type="match status" value="1"/>
</dbReference>
<evidence type="ECO:0000259" key="13">
    <source>
        <dbReference type="SMART" id="SM00965"/>
    </source>
</evidence>
<keyword evidence="15" id="KW-1185">Reference proteome</keyword>
<reference evidence="14 15" key="1">
    <citation type="submission" date="2018-04" db="EMBL/GenBank/DDBJ databases">
        <title>Genomic Encyclopedia of Archaeal and Bacterial Type Strains, Phase II (KMG-II): from individual species to whole genera.</title>
        <authorList>
            <person name="Goeker M."/>
        </authorList>
    </citation>
    <scope>NUCLEOTIDE SEQUENCE [LARGE SCALE GENOMIC DNA]</scope>
    <source>
        <strain evidence="14 15">DSM 26809</strain>
    </source>
</reference>
<dbReference type="InterPro" id="IPR012910">
    <property type="entry name" value="Plug_dom"/>
</dbReference>
<dbReference type="InterPro" id="IPR037066">
    <property type="entry name" value="Plug_dom_sf"/>
</dbReference>